<sequence length="208" mass="22616">MGSKVSASTLFLVSLNLAFFSLVSSQTSPTCPQDLGVCQSALTSAFFGARPNPGSECCKRFHGLSDADAADCMCRILRANSDRIPVSHNTGKVVLITSMAKHHPDLIMCQKQPGIAIGRLCEKCDGKCVICDSLVRPCTLVRVCDECNYGSFQGRCVSCGGPGISDAYYCKECTQLEKDRDGCPKIVNLGSARTDLFYERKKYGFKKR</sequence>
<dbReference type="Pfam" id="PF03660">
    <property type="entry name" value="PHF5"/>
    <property type="match status" value="1"/>
</dbReference>
<gene>
    <name evidence="5" type="ORF">F3Y22_tig00110372pilonHSYRG00103</name>
</gene>
<evidence type="ECO:0000256" key="1">
    <source>
        <dbReference type="ARBA" id="ARBA00008626"/>
    </source>
</evidence>
<evidence type="ECO:0000259" key="4">
    <source>
        <dbReference type="Pfam" id="PF14547"/>
    </source>
</evidence>
<dbReference type="EMBL" id="VEPZ02000958">
    <property type="protein sequence ID" value="KAE8707842.1"/>
    <property type="molecule type" value="Genomic_DNA"/>
</dbReference>
<feature type="chain" id="PRO_5025341004" evidence="3">
    <location>
        <begin position="26"/>
        <end position="208"/>
    </location>
</feature>
<dbReference type="AlphaFoldDB" id="A0A6A3AY11"/>
<dbReference type="Pfam" id="PF14547">
    <property type="entry name" value="Hydrophob_seed"/>
    <property type="match status" value="1"/>
</dbReference>
<dbReference type="InterPro" id="IPR005345">
    <property type="entry name" value="PHF5"/>
</dbReference>
<protein>
    <submittedName>
        <fullName evidence="5">PHD finger-like domain-containing protein 5A</fullName>
    </submittedName>
</protein>
<dbReference type="PANTHER" id="PTHR13120">
    <property type="entry name" value="PHD FINGER-LIKE DOMAIN-CONTAINING PROTEIN 5A"/>
    <property type="match status" value="1"/>
</dbReference>
<evidence type="ECO:0000313" key="5">
    <source>
        <dbReference type="EMBL" id="KAE8707842.1"/>
    </source>
</evidence>
<feature type="signal peptide" evidence="3">
    <location>
        <begin position="1"/>
        <end position="25"/>
    </location>
</feature>
<keyword evidence="3" id="KW-0732">Signal</keyword>
<keyword evidence="6" id="KW-1185">Reference proteome</keyword>
<reference evidence="5" key="1">
    <citation type="submission" date="2019-09" db="EMBL/GenBank/DDBJ databases">
        <title>Draft genome information of white flower Hibiscus syriacus.</title>
        <authorList>
            <person name="Kim Y.-M."/>
        </authorList>
    </citation>
    <scope>NUCLEOTIDE SEQUENCE [LARGE SCALE GENOMIC DNA]</scope>
    <source>
        <strain evidence="5">YM2019G1</strain>
    </source>
</reference>
<proteinExistence type="inferred from homology"/>
<feature type="domain" description="Hydrophobic seed protein" evidence="4">
    <location>
        <begin position="30"/>
        <end position="90"/>
    </location>
</feature>
<evidence type="ECO:0000256" key="2">
    <source>
        <dbReference type="ARBA" id="ARBA00008965"/>
    </source>
</evidence>
<comment type="caution">
    <text evidence="5">The sequence shown here is derived from an EMBL/GenBank/DDBJ whole genome shotgun (WGS) entry which is preliminary data.</text>
</comment>
<dbReference type="Proteomes" id="UP000436088">
    <property type="component" value="Unassembled WGS sequence"/>
</dbReference>
<organism evidence="5 6">
    <name type="scientific">Hibiscus syriacus</name>
    <name type="common">Rose of Sharon</name>
    <dbReference type="NCBI Taxonomy" id="106335"/>
    <lineage>
        <taxon>Eukaryota</taxon>
        <taxon>Viridiplantae</taxon>
        <taxon>Streptophyta</taxon>
        <taxon>Embryophyta</taxon>
        <taxon>Tracheophyta</taxon>
        <taxon>Spermatophyta</taxon>
        <taxon>Magnoliopsida</taxon>
        <taxon>eudicotyledons</taxon>
        <taxon>Gunneridae</taxon>
        <taxon>Pentapetalae</taxon>
        <taxon>rosids</taxon>
        <taxon>malvids</taxon>
        <taxon>Malvales</taxon>
        <taxon>Malvaceae</taxon>
        <taxon>Malvoideae</taxon>
        <taxon>Hibiscus</taxon>
    </lineage>
</organism>
<comment type="similarity">
    <text evidence="2">Belongs to the plant LTP family. PEARLI1 subfamily.</text>
</comment>
<dbReference type="InterPro" id="IPR036312">
    <property type="entry name" value="Bifun_inhib/LTP/seed_sf"/>
</dbReference>
<dbReference type="GO" id="GO:0000398">
    <property type="term" value="P:mRNA splicing, via spliceosome"/>
    <property type="evidence" value="ECO:0007669"/>
    <property type="project" value="InterPro"/>
</dbReference>
<evidence type="ECO:0000313" key="6">
    <source>
        <dbReference type="Proteomes" id="UP000436088"/>
    </source>
</evidence>
<name>A0A6A3AY11_HIBSY</name>
<dbReference type="InterPro" id="IPR027923">
    <property type="entry name" value="Hydrophob_seed_dom"/>
</dbReference>
<accession>A0A6A3AY11</accession>
<evidence type="ECO:0000256" key="3">
    <source>
        <dbReference type="SAM" id="SignalP"/>
    </source>
</evidence>
<comment type="similarity">
    <text evidence="1">Belongs to the PHF5 family.</text>
</comment>
<dbReference type="SUPFAM" id="SSF47699">
    <property type="entry name" value="Bifunctional inhibitor/lipid-transfer protein/seed storage 2S albumin"/>
    <property type="match status" value="1"/>
</dbReference>
<dbReference type="Gene3D" id="1.10.110.10">
    <property type="entry name" value="Plant lipid-transfer and hydrophobic proteins"/>
    <property type="match status" value="1"/>
</dbReference>